<organism evidence="2">
    <name type="scientific">Pyrococcus furiosus COM1</name>
    <dbReference type="NCBI Taxonomy" id="1185654"/>
    <lineage>
        <taxon>Archaea</taxon>
        <taxon>Methanobacteriati</taxon>
        <taxon>Methanobacteriota</taxon>
        <taxon>Thermococci</taxon>
        <taxon>Thermococcales</taxon>
        <taxon>Thermococcaceae</taxon>
        <taxon>Pyrococcus</taxon>
    </lineage>
</organism>
<protein>
    <submittedName>
        <fullName evidence="1">Uncharacterized protein</fullName>
    </submittedName>
</protein>
<dbReference type="RefSeq" id="WP_011012360.1">
    <property type="nucleotide sequence ID" value="NC_018092.1"/>
</dbReference>
<dbReference type="KEGG" id="pfi:PFC_05305"/>
<dbReference type="GeneID" id="43870161"/>
<gene>
    <name evidence="1" type="ORF">PFC_05305</name>
</gene>
<dbReference type="HOGENOM" id="CLU_2968596_0_0_2"/>
<dbReference type="Gene3D" id="3.40.50.2000">
    <property type="entry name" value="Glycogen Phosphorylase B"/>
    <property type="match status" value="1"/>
</dbReference>
<sequence length="58" mass="6977">MKIAYIYDTIYPFVKGGVEKRVYEIGRRLAKKHEVYWFSLNWNNNGDLKGIKLRTVRK</sequence>
<evidence type="ECO:0000313" key="1">
    <source>
        <dbReference type="EMBL" id="AFN04006.1"/>
    </source>
</evidence>
<dbReference type="Proteomes" id="UP000006216">
    <property type="component" value="Chromosome"/>
</dbReference>
<dbReference type="AlphaFoldDB" id="I6UQ74"/>
<dbReference type="SUPFAM" id="SSF53756">
    <property type="entry name" value="UDP-Glycosyltransferase/glycogen phosphorylase"/>
    <property type="match status" value="1"/>
</dbReference>
<name>I6UQ74_9EURY</name>
<evidence type="ECO:0000313" key="2">
    <source>
        <dbReference type="Proteomes" id="UP000006216"/>
    </source>
</evidence>
<reference evidence="1 2" key="1">
    <citation type="journal article" date="2012" name="J. Bacteriol.">
        <title>Genome Sequencing of a Genetically-Tractable Pyrococcus furiosus Strain Reveals a Highly Dynamic Genome.</title>
        <authorList>
            <person name="Bridger S.L."/>
            <person name="Lancaster W.A."/>
            <person name="Poole F.L.II."/>
            <person name="Schut G.J."/>
            <person name="Adams M.W."/>
        </authorList>
    </citation>
    <scope>NUCLEOTIDE SEQUENCE [LARGE SCALE GENOMIC DNA]</scope>
    <source>
        <strain evidence="1 2">COM1</strain>
    </source>
</reference>
<accession>I6UQ74</accession>
<dbReference type="PATRIC" id="fig|1185654.4.peg.1080"/>
<proteinExistence type="predicted"/>
<dbReference type="EMBL" id="CP003685">
    <property type="protein sequence ID" value="AFN04006.1"/>
    <property type="molecule type" value="Genomic_DNA"/>
</dbReference>